<dbReference type="InterPro" id="IPR003423">
    <property type="entry name" value="OMP_efflux"/>
</dbReference>
<keyword evidence="5" id="KW-0472">Membrane</keyword>
<gene>
    <name evidence="8" type="ORF">EVA_06524</name>
</gene>
<protein>
    <submittedName>
        <fullName evidence="8">Outer membrane efflux protein</fullName>
    </submittedName>
</protein>
<keyword evidence="7" id="KW-0175">Coiled coil</keyword>
<dbReference type="PROSITE" id="PS51257">
    <property type="entry name" value="PROKAR_LIPOPROTEIN"/>
    <property type="match status" value="1"/>
</dbReference>
<name>J9GRZ5_9ZZZZ</name>
<comment type="caution">
    <text evidence="8">The sequence shown here is derived from an EMBL/GenBank/DDBJ whole genome shotgun (WGS) entry which is preliminary data.</text>
</comment>
<evidence type="ECO:0000256" key="5">
    <source>
        <dbReference type="ARBA" id="ARBA00023136"/>
    </source>
</evidence>
<comment type="subcellular location">
    <subcellularLocation>
        <location evidence="1">Cell outer membrane</location>
    </subcellularLocation>
</comment>
<keyword evidence="4" id="KW-0812">Transmembrane</keyword>
<reference evidence="8" key="1">
    <citation type="journal article" date="2012" name="PLoS ONE">
        <title>Gene sets for utilization of primary and secondary nutrition supplies in the distal gut of endangered iberian lynx.</title>
        <authorList>
            <person name="Alcaide M."/>
            <person name="Messina E."/>
            <person name="Richter M."/>
            <person name="Bargiela R."/>
            <person name="Peplies J."/>
            <person name="Huws S.A."/>
            <person name="Newbold C.J."/>
            <person name="Golyshin P.N."/>
            <person name="Simon M.A."/>
            <person name="Lopez G."/>
            <person name="Yakimov M.M."/>
            <person name="Ferrer M."/>
        </authorList>
    </citation>
    <scope>NUCLEOTIDE SEQUENCE</scope>
</reference>
<feature type="coiled-coil region" evidence="7">
    <location>
        <begin position="350"/>
        <end position="402"/>
    </location>
</feature>
<dbReference type="InterPro" id="IPR051906">
    <property type="entry name" value="TolC-like"/>
</dbReference>
<evidence type="ECO:0000256" key="6">
    <source>
        <dbReference type="ARBA" id="ARBA00023237"/>
    </source>
</evidence>
<keyword evidence="3" id="KW-1134">Transmembrane beta strand</keyword>
<keyword evidence="6" id="KW-0998">Cell outer membrane</keyword>
<keyword evidence="2" id="KW-0813">Transport</keyword>
<dbReference type="Gene3D" id="1.20.1600.10">
    <property type="entry name" value="Outer membrane efflux proteins (OEP)"/>
    <property type="match status" value="1"/>
</dbReference>
<dbReference type="AlphaFoldDB" id="J9GRZ5"/>
<evidence type="ECO:0000256" key="3">
    <source>
        <dbReference type="ARBA" id="ARBA00022452"/>
    </source>
</evidence>
<dbReference type="PANTHER" id="PTHR30026">
    <property type="entry name" value="OUTER MEMBRANE PROTEIN TOLC"/>
    <property type="match status" value="1"/>
</dbReference>
<dbReference type="PANTHER" id="PTHR30026:SF20">
    <property type="entry name" value="OUTER MEMBRANE PROTEIN TOLC"/>
    <property type="match status" value="1"/>
</dbReference>
<evidence type="ECO:0000256" key="7">
    <source>
        <dbReference type="SAM" id="Coils"/>
    </source>
</evidence>
<dbReference type="EMBL" id="AMCI01001494">
    <property type="protein sequence ID" value="EJX05363.1"/>
    <property type="molecule type" value="Genomic_DNA"/>
</dbReference>
<dbReference type="GO" id="GO:0015288">
    <property type="term" value="F:porin activity"/>
    <property type="evidence" value="ECO:0007669"/>
    <property type="project" value="TreeGrafter"/>
</dbReference>
<evidence type="ECO:0000256" key="1">
    <source>
        <dbReference type="ARBA" id="ARBA00004442"/>
    </source>
</evidence>
<evidence type="ECO:0000313" key="8">
    <source>
        <dbReference type="EMBL" id="EJX05363.1"/>
    </source>
</evidence>
<accession>J9GRZ5</accession>
<dbReference type="GO" id="GO:0015562">
    <property type="term" value="F:efflux transmembrane transporter activity"/>
    <property type="evidence" value="ECO:0007669"/>
    <property type="project" value="InterPro"/>
</dbReference>
<dbReference type="Pfam" id="PF02321">
    <property type="entry name" value="OEP"/>
    <property type="match status" value="2"/>
</dbReference>
<organism evidence="8">
    <name type="scientific">gut metagenome</name>
    <dbReference type="NCBI Taxonomy" id="749906"/>
    <lineage>
        <taxon>unclassified sequences</taxon>
        <taxon>metagenomes</taxon>
        <taxon>organismal metagenomes</taxon>
    </lineage>
</organism>
<evidence type="ECO:0000256" key="2">
    <source>
        <dbReference type="ARBA" id="ARBA00022448"/>
    </source>
</evidence>
<dbReference type="SUPFAM" id="SSF56954">
    <property type="entry name" value="Outer membrane efflux proteins (OEP)"/>
    <property type="match status" value="1"/>
</dbReference>
<evidence type="ECO:0000256" key="4">
    <source>
        <dbReference type="ARBA" id="ARBA00022692"/>
    </source>
</evidence>
<dbReference type="GO" id="GO:0009279">
    <property type="term" value="C:cell outer membrane"/>
    <property type="evidence" value="ECO:0007669"/>
    <property type="project" value="UniProtKB-SubCell"/>
</dbReference>
<sequence>MKKIILAVVSAIGMGCSLPASLEAQEVLSLTQCREMALKYNKEKVAAHKQSEATRLMSLVYKANFFPSITASGTGIYSTSDGALNIPGGNLPVFLPNPATGEMMPGGFAYFPGVNLNYKIGTIYTAGVQVEQPLYMGGKIRAAYKMSVLGKEMARLNETLTATEVILQTDKAYVMLIKAKEMKKVAEKYHALLSELSKNVNSAYKHGMKPQNDVLKVQVKLNDSELSLRKADNALRLATMNLCHHIGRPLTDVIDISDEFPQVEEAFQMQTTDITARPEYGIVNKQVAIAEQEVKLNRSELLPHIGVRGSYDYMHGLEINDATFMKQGVFSVFLNVSVPLFHFGERVNKVKSAKLKLEQARLEQESVNEKMMLELMQAANNLDEAHLETQLAERSLAQAEENMKVSGKQYEVGLETLSDYLEAQMLWQQAFQTHVDAHFQQYVTYIAYLKAAGMLQTEEDKK</sequence>
<proteinExistence type="predicted"/>
<dbReference type="GO" id="GO:1990281">
    <property type="term" value="C:efflux pump complex"/>
    <property type="evidence" value="ECO:0007669"/>
    <property type="project" value="TreeGrafter"/>
</dbReference>